<keyword evidence="2 4" id="KW-0547">Nucleotide-binding</keyword>
<dbReference type="Gene3D" id="3.30.470.20">
    <property type="entry name" value="ATP-grasp fold, B domain"/>
    <property type="match status" value="1"/>
</dbReference>
<dbReference type="KEGG" id="snep:Enr13x_45520"/>
<dbReference type="Pfam" id="PF08443">
    <property type="entry name" value="RimK"/>
    <property type="match status" value="1"/>
</dbReference>
<sequence length="309" mass="33567">MSGSPLASRRLLMLGPDSGWHAEQLRDAACRQGHRLDIAPWETIAARVGEGQTPVSLQSDRRQLSDYDAILTRTMPAGSMEQITFRLAALHAIADQLTPHPTAIVNPPRGLEWSIDKFASLARLASAGLPTPSTRVVQSRGEAMQAFDELGGDCVVKPIFGGEGRGVMRISDAQLAWTSFSTLEQLKAVLQIQSFVPPGGRDTRWLVVGEQVFGVRRHNHHCFRSNVSAGATCQRIELDACVKATAKRITELFGLVFASVDLIDNDQGPPLFLEVNAIPGWKGAQSVIDESIAEHVISTLVAETERVTT</sequence>
<dbReference type="AlphaFoldDB" id="A0A518HV94"/>
<dbReference type="PANTHER" id="PTHR21621:SF0">
    <property type="entry name" value="BETA-CITRYLGLUTAMATE SYNTHASE B-RELATED"/>
    <property type="match status" value="1"/>
</dbReference>
<dbReference type="InterPro" id="IPR013815">
    <property type="entry name" value="ATP_grasp_subdomain_1"/>
</dbReference>
<dbReference type="GO" id="GO:0005737">
    <property type="term" value="C:cytoplasm"/>
    <property type="evidence" value="ECO:0007669"/>
    <property type="project" value="TreeGrafter"/>
</dbReference>
<dbReference type="Gene3D" id="3.40.50.20">
    <property type="match status" value="1"/>
</dbReference>
<name>A0A518HV94_9BACT</name>
<evidence type="ECO:0000256" key="3">
    <source>
        <dbReference type="ARBA" id="ARBA00022840"/>
    </source>
</evidence>
<dbReference type="Proteomes" id="UP000319004">
    <property type="component" value="Chromosome"/>
</dbReference>
<dbReference type="PROSITE" id="PS50975">
    <property type="entry name" value="ATP_GRASP"/>
    <property type="match status" value="1"/>
</dbReference>
<dbReference type="InterPro" id="IPR004666">
    <property type="entry name" value="Rp_bS6_RimK/Lys_biosynth_LsyX"/>
</dbReference>
<feature type="domain" description="ATP-grasp" evidence="5">
    <location>
        <begin position="121"/>
        <end position="301"/>
    </location>
</feature>
<dbReference type="GO" id="GO:0009432">
    <property type="term" value="P:SOS response"/>
    <property type="evidence" value="ECO:0007669"/>
    <property type="project" value="TreeGrafter"/>
</dbReference>
<dbReference type="SUPFAM" id="SSF56059">
    <property type="entry name" value="Glutathione synthetase ATP-binding domain-like"/>
    <property type="match status" value="1"/>
</dbReference>
<dbReference type="Gene3D" id="3.30.1490.20">
    <property type="entry name" value="ATP-grasp fold, A domain"/>
    <property type="match status" value="1"/>
</dbReference>
<dbReference type="GO" id="GO:0046872">
    <property type="term" value="F:metal ion binding"/>
    <property type="evidence" value="ECO:0007669"/>
    <property type="project" value="UniProtKB-KW"/>
</dbReference>
<reference evidence="6 7" key="1">
    <citation type="submission" date="2019-03" db="EMBL/GenBank/DDBJ databases">
        <title>Deep-cultivation of Planctomycetes and their phenomic and genomic characterization uncovers novel biology.</title>
        <authorList>
            <person name="Wiegand S."/>
            <person name="Jogler M."/>
            <person name="Boedeker C."/>
            <person name="Pinto D."/>
            <person name="Vollmers J."/>
            <person name="Rivas-Marin E."/>
            <person name="Kohn T."/>
            <person name="Peeters S.H."/>
            <person name="Heuer A."/>
            <person name="Rast P."/>
            <person name="Oberbeckmann S."/>
            <person name="Bunk B."/>
            <person name="Jeske O."/>
            <person name="Meyerdierks A."/>
            <person name="Storesund J.E."/>
            <person name="Kallscheuer N."/>
            <person name="Luecker S."/>
            <person name="Lage O.M."/>
            <person name="Pohl T."/>
            <person name="Merkel B.J."/>
            <person name="Hornburger P."/>
            <person name="Mueller R.-W."/>
            <person name="Bruemmer F."/>
            <person name="Labrenz M."/>
            <person name="Spormann A.M."/>
            <person name="Op den Camp H."/>
            <person name="Overmann J."/>
            <person name="Amann R."/>
            <person name="Jetten M.S.M."/>
            <person name="Mascher T."/>
            <person name="Medema M.H."/>
            <person name="Devos D.P."/>
            <person name="Kaster A.-K."/>
            <person name="Ovreas L."/>
            <person name="Rohde M."/>
            <person name="Galperin M.Y."/>
            <person name="Jogler C."/>
        </authorList>
    </citation>
    <scope>NUCLEOTIDE SEQUENCE [LARGE SCALE GENOMIC DNA]</scope>
    <source>
        <strain evidence="6 7">Enr13</strain>
    </source>
</reference>
<evidence type="ECO:0000313" key="6">
    <source>
        <dbReference type="EMBL" id="QDV44684.1"/>
    </source>
</evidence>
<keyword evidence="1" id="KW-0479">Metal-binding</keyword>
<dbReference type="PANTHER" id="PTHR21621">
    <property type="entry name" value="RIBOSOMAL PROTEIN S6 MODIFICATION PROTEIN"/>
    <property type="match status" value="1"/>
</dbReference>
<evidence type="ECO:0000256" key="1">
    <source>
        <dbReference type="ARBA" id="ARBA00022723"/>
    </source>
</evidence>
<evidence type="ECO:0000313" key="7">
    <source>
        <dbReference type="Proteomes" id="UP000319004"/>
    </source>
</evidence>
<dbReference type="GO" id="GO:0005524">
    <property type="term" value="F:ATP binding"/>
    <property type="evidence" value="ECO:0007669"/>
    <property type="project" value="UniProtKB-UniRule"/>
</dbReference>
<dbReference type="NCBIfam" id="TIGR00768">
    <property type="entry name" value="rimK_fam"/>
    <property type="match status" value="1"/>
</dbReference>
<dbReference type="OrthoDB" id="9786585at2"/>
<organism evidence="6 7">
    <name type="scientific">Stieleria neptunia</name>
    <dbReference type="NCBI Taxonomy" id="2527979"/>
    <lineage>
        <taxon>Bacteria</taxon>
        <taxon>Pseudomonadati</taxon>
        <taxon>Planctomycetota</taxon>
        <taxon>Planctomycetia</taxon>
        <taxon>Pirellulales</taxon>
        <taxon>Pirellulaceae</taxon>
        <taxon>Stieleria</taxon>
    </lineage>
</organism>
<evidence type="ECO:0000256" key="2">
    <source>
        <dbReference type="ARBA" id="ARBA00022741"/>
    </source>
</evidence>
<accession>A0A518HV94</accession>
<gene>
    <name evidence="6" type="primary">rimK_3</name>
    <name evidence="6" type="ORF">Enr13x_45520</name>
</gene>
<keyword evidence="3 4" id="KW-0067">ATP-binding</keyword>
<dbReference type="InterPro" id="IPR011761">
    <property type="entry name" value="ATP-grasp"/>
</dbReference>
<evidence type="ECO:0000256" key="4">
    <source>
        <dbReference type="PROSITE-ProRule" id="PRU00409"/>
    </source>
</evidence>
<proteinExistence type="predicted"/>
<dbReference type="GO" id="GO:0018169">
    <property type="term" value="F:ribosomal S6-glutamic acid ligase activity"/>
    <property type="evidence" value="ECO:0007669"/>
    <property type="project" value="TreeGrafter"/>
</dbReference>
<dbReference type="InterPro" id="IPR013651">
    <property type="entry name" value="ATP-grasp_RimK-type"/>
</dbReference>
<protein>
    <submittedName>
        <fullName evidence="6">Ribosomal protein S6 modification protein</fullName>
    </submittedName>
</protein>
<keyword evidence="7" id="KW-1185">Reference proteome</keyword>
<dbReference type="EMBL" id="CP037423">
    <property type="protein sequence ID" value="QDV44684.1"/>
    <property type="molecule type" value="Genomic_DNA"/>
</dbReference>
<evidence type="ECO:0000259" key="5">
    <source>
        <dbReference type="PROSITE" id="PS50975"/>
    </source>
</evidence>
<dbReference type="RefSeq" id="WP_145388978.1">
    <property type="nucleotide sequence ID" value="NZ_CP037423.1"/>
</dbReference>